<evidence type="ECO:0000313" key="2">
    <source>
        <dbReference type="EMBL" id="CCI46294.1"/>
    </source>
</evidence>
<gene>
    <name evidence="2" type="ORF">BN9_072230</name>
</gene>
<evidence type="ECO:0000256" key="1">
    <source>
        <dbReference type="SAM" id="MobiDB-lite"/>
    </source>
</evidence>
<evidence type="ECO:0008006" key="4">
    <source>
        <dbReference type="Google" id="ProtNLM"/>
    </source>
</evidence>
<reference evidence="2 3" key="1">
    <citation type="submission" date="2012-05" db="EMBL/GenBank/DDBJ databases">
        <title>Recombination and specialization in a pathogen metapopulation.</title>
        <authorList>
            <person name="Gardiner A."/>
            <person name="Kemen E."/>
            <person name="Schultz-Larsen T."/>
            <person name="MacLean D."/>
            <person name="Van Oosterhout C."/>
            <person name="Jones J.D.G."/>
        </authorList>
    </citation>
    <scope>NUCLEOTIDE SEQUENCE [LARGE SCALE GENOMIC DNA]</scope>
    <source>
        <strain evidence="2 3">Ac Nc2</strain>
    </source>
</reference>
<feature type="compositionally biased region" description="Polar residues" evidence="1">
    <location>
        <begin position="176"/>
        <end position="186"/>
    </location>
</feature>
<comment type="caution">
    <text evidence="2">The sequence shown here is derived from an EMBL/GenBank/DDBJ whole genome shotgun (WGS) entry which is preliminary data.</text>
</comment>
<proteinExistence type="predicted"/>
<name>A0A024GIX3_9STRA</name>
<protein>
    <recommendedName>
        <fullName evidence="4">PH domain-containing protein</fullName>
    </recommendedName>
</protein>
<dbReference type="InParanoid" id="A0A024GIX3"/>
<accession>A0A024GIX3</accession>
<keyword evidence="3" id="KW-1185">Reference proteome</keyword>
<dbReference type="AlphaFoldDB" id="A0A024GIX3"/>
<organism evidence="2 3">
    <name type="scientific">Albugo candida</name>
    <dbReference type="NCBI Taxonomy" id="65357"/>
    <lineage>
        <taxon>Eukaryota</taxon>
        <taxon>Sar</taxon>
        <taxon>Stramenopiles</taxon>
        <taxon>Oomycota</taxon>
        <taxon>Peronosporomycetes</taxon>
        <taxon>Albuginales</taxon>
        <taxon>Albuginaceae</taxon>
        <taxon>Albugo</taxon>
    </lineage>
</organism>
<sequence>MIPCTHSLVEKTEDCIRPLQFLFQPTFNYVRSGLVDTLVHAPCAPIKERSSALSTKIINSNELQQTHEPFCSEGHFAHKSSCRRLSSDLTHRIDTPLATMRDREQELDNTSFSSNTSTYVTSTTLERTLQHRNLKSWMYWARWEKRKPKKKSFGSGFFRSRSVPSALSSEGDGESVTDSSSDTTGMRSTCLSTTSSLVSRCSLPSPSQVDRIGYVKCYTKVYAVLRREFLLLYRGDCAPRFSTIAKEPLVQIAITTVARLDEIAGTYFFVRDPHQEEMELHLYDRGNVELANDWEDGLEEAAAITNQHLSNFSIDIDELPRSSLYRGTLYDLRLQRMSFCQNLQEKVKLYAKTKSVTLLSTRRSITRDLT</sequence>
<evidence type="ECO:0000313" key="3">
    <source>
        <dbReference type="Proteomes" id="UP000053237"/>
    </source>
</evidence>
<dbReference type="OrthoDB" id="108244at2759"/>
<dbReference type="EMBL" id="CAIX01000122">
    <property type="protein sequence ID" value="CCI46294.1"/>
    <property type="molecule type" value="Genomic_DNA"/>
</dbReference>
<dbReference type="Proteomes" id="UP000053237">
    <property type="component" value="Unassembled WGS sequence"/>
</dbReference>
<feature type="region of interest" description="Disordered" evidence="1">
    <location>
        <begin position="163"/>
        <end position="188"/>
    </location>
</feature>